<protein>
    <submittedName>
        <fullName evidence="1">Uncharacterized protein</fullName>
    </submittedName>
</protein>
<dbReference type="RefSeq" id="YP_010014008.1">
    <property type="nucleotide sequence ID" value="NC_053515.1"/>
</dbReference>
<reference evidence="1 2" key="1">
    <citation type="submission" date="2016-11" db="EMBL/GenBank/DDBJ databases">
        <authorList>
            <person name="Brown T."/>
            <person name="Davidson K."/>
            <person name="Doll Z."/>
            <person name="Jansson R."/>
            <person name="Janyszek T."/>
            <person name="Lwin C."/>
            <person name="Patil S."/>
            <person name="Piper J."/>
            <person name="Rajendiran N."/>
            <person name="Rittenhouse N.L."/>
            <person name="Younker T.P."/>
            <person name="Zhang J."/>
            <person name="Garlena R.A."/>
            <person name="Russell D.A."/>
            <person name="Pope W.H."/>
            <person name="Jacobs-Sera D."/>
            <person name="Hatfull G.F."/>
        </authorList>
    </citation>
    <scope>NUCLEOTIDE SEQUENCE [LARGE SCALE GENOMIC DNA]</scope>
</reference>
<evidence type="ECO:0000313" key="2">
    <source>
        <dbReference type="Proteomes" id="UP000225965"/>
    </source>
</evidence>
<dbReference type="GeneID" id="63210665"/>
<organism evidence="1 2">
    <name type="scientific">Mycobacterium phage MrMagoo</name>
    <dbReference type="NCBI Taxonomy" id="1927020"/>
    <lineage>
        <taxon>Viruses</taxon>
        <taxon>Duplodnaviria</taxon>
        <taxon>Heunggongvirae</taxon>
        <taxon>Uroviricota</taxon>
        <taxon>Caudoviricetes</taxon>
        <taxon>Vilmaviridae</taxon>
        <taxon>Mclasvirinae</taxon>
        <taxon>Reyvirus</taxon>
        <taxon>Reyvirus mrmagoo</taxon>
    </lineage>
</organism>
<sequence length="85" mass="9343">MNPSVGRIVHYHSYGTPGGEYLPEPRAAIITAIPEYLSEEPNSGPPGYVPAVSLCVLNPTGMFFNVEVKYAEEPTPGRWSWPPRV</sequence>
<dbReference type="KEGG" id="vg:63210665"/>
<gene>
    <name evidence="1" type="primary">102</name>
    <name evidence="1" type="ORF">PBI_MRMAGOO_102</name>
</gene>
<dbReference type="EMBL" id="KY223999">
    <property type="protein sequence ID" value="APQ42205.1"/>
    <property type="molecule type" value="Genomic_DNA"/>
</dbReference>
<proteinExistence type="predicted"/>
<name>A0A1L6BYP6_9CAUD</name>
<dbReference type="Proteomes" id="UP000225965">
    <property type="component" value="Segment"/>
</dbReference>
<evidence type="ECO:0000313" key="1">
    <source>
        <dbReference type="EMBL" id="APQ42205.1"/>
    </source>
</evidence>
<keyword evidence="2" id="KW-1185">Reference proteome</keyword>
<accession>A0A1L6BYP6</accession>